<protein>
    <submittedName>
        <fullName evidence="1">Uncharacterized protein</fullName>
    </submittedName>
</protein>
<dbReference type="AlphaFoldDB" id="A0A410DV77"/>
<name>A0A410DV77_9CLOT</name>
<organism evidence="1 2">
    <name type="scientific">Clostridium manihotivorum</name>
    <dbReference type="NCBI Taxonomy" id="2320868"/>
    <lineage>
        <taxon>Bacteria</taxon>
        <taxon>Bacillati</taxon>
        <taxon>Bacillota</taxon>
        <taxon>Clostridia</taxon>
        <taxon>Eubacteriales</taxon>
        <taxon>Clostridiaceae</taxon>
        <taxon>Clostridium</taxon>
    </lineage>
</organism>
<dbReference type="KEGG" id="cmah:C1I91_15585"/>
<dbReference type="RefSeq" id="WP_128213681.1">
    <property type="nucleotide sequence ID" value="NZ_CP025746.1"/>
</dbReference>
<dbReference type="OrthoDB" id="9975922at2"/>
<gene>
    <name evidence="1" type="ORF">C1I91_15585</name>
</gene>
<reference evidence="1 2" key="1">
    <citation type="submission" date="2018-01" db="EMBL/GenBank/DDBJ databases">
        <title>Genome Sequencing and Assembly of Anaerobacter polyendosporus strain CT4.</title>
        <authorList>
            <person name="Tachaapaikoon C."/>
            <person name="Sutheeworapong S."/>
            <person name="Jenjaroenpun P."/>
            <person name="Wongsurawat T."/>
            <person name="Nookeaw I."/>
            <person name="Cheawchanlertfa P."/>
            <person name="Kosugi A."/>
            <person name="Cheevadhanarak S."/>
            <person name="Ratanakhanokchai K."/>
        </authorList>
    </citation>
    <scope>NUCLEOTIDE SEQUENCE [LARGE SCALE GENOMIC DNA]</scope>
    <source>
        <strain evidence="1 2">CT4</strain>
    </source>
</reference>
<dbReference type="Proteomes" id="UP000286268">
    <property type="component" value="Chromosome"/>
</dbReference>
<evidence type="ECO:0000313" key="1">
    <source>
        <dbReference type="EMBL" id="QAA32947.1"/>
    </source>
</evidence>
<proteinExistence type="predicted"/>
<evidence type="ECO:0000313" key="2">
    <source>
        <dbReference type="Proteomes" id="UP000286268"/>
    </source>
</evidence>
<keyword evidence="2" id="KW-1185">Reference proteome</keyword>
<sequence>MKRLKKNLILFILIVTLSSLYYGCDSKHQNQTQSKTNFIDSNNIRSFKIHNVNGEVKEIKDKSDRDNIIDLVNSVKIAKSNVEPRDGIGYGVIITYSNGSKFSASYLSSIMSYTVDDKSTWCEINKNITNELKHYYDKN</sequence>
<dbReference type="EMBL" id="CP025746">
    <property type="protein sequence ID" value="QAA32947.1"/>
    <property type="molecule type" value="Genomic_DNA"/>
</dbReference>
<accession>A0A410DV77</accession>